<protein>
    <recommendedName>
        <fullName evidence="3">Tetratricopeptide repeat-containing protein</fullName>
    </recommendedName>
</protein>
<dbReference type="OrthoDB" id="1767083at2"/>
<accession>A0A1H3KBM7</accession>
<name>A0A1H3KBM7_9FIRM</name>
<organism evidence="1 2">
    <name type="scientific">Lachnobacterium bovis DSM 14045</name>
    <dbReference type="NCBI Taxonomy" id="1122142"/>
    <lineage>
        <taxon>Bacteria</taxon>
        <taxon>Bacillati</taxon>
        <taxon>Bacillota</taxon>
        <taxon>Clostridia</taxon>
        <taxon>Lachnospirales</taxon>
        <taxon>Lachnospiraceae</taxon>
        <taxon>Lachnobacterium</taxon>
    </lineage>
</organism>
<sequence length="196" mass="22279">MFPCLTIFIIFIAILTYHIHKSDAKQAEVEAAFWQKEYEANSTRKADISTLDYISIPLERFPPIINTDAENDFRNLADKKIINFSGMTNTDLKLKYGVGNLEILSEYENNYNKLIATIIKYSNDLIESNHVNNAIELLEFAVSIHADVGCIYTKLADIYKDSGKDDKIPDLISKASSLQIITKESLVHKLEAIYHT</sequence>
<dbReference type="EMBL" id="FNPG01000019">
    <property type="protein sequence ID" value="SDY48998.1"/>
    <property type="molecule type" value="Genomic_DNA"/>
</dbReference>
<evidence type="ECO:0000313" key="2">
    <source>
        <dbReference type="Proteomes" id="UP000183918"/>
    </source>
</evidence>
<keyword evidence="2" id="KW-1185">Reference proteome</keyword>
<evidence type="ECO:0000313" key="1">
    <source>
        <dbReference type="EMBL" id="SDY48998.1"/>
    </source>
</evidence>
<reference evidence="1 2" key="1">
    <citation type="submission" date="2016-10" db="EMBL/GenBank/DDBJ databases">
        <authorList>
            <person name="de Groot N.N."/>
        </authorList>
    </citation>
    <scope>NUCLEOTIDE SEQUENCE [LARGE SCALE GENOMIC DNA]</scope>
    <source>
        <strain evidence="1 2">DSM 14045</strain>
    </source>
</reference>
<dbReference type="Proteomes" id="UP000183918">
    <property type="component" value="Unassembled WGS sequence"/>
</dbReference>
<proteinExistence type="predicted"/>
<evidence type="ECO:0008006" key="3">
    <source>
        <dbReference type="Google" id="ProtNLM"/>
    </source>
</evidence>
<gene>
    <name evidence="1" type="ORF">SAMN02910414_01674</name>
</gene>
<dbReference type="AlphaFoldDB" id="A0A1H3KBM7"/>
<dbReference type="RefSeq" id="WP_074717994.1">
    <property type="nucleotide sequence ID" value="NZ_FNPG01000019.1"/>
</dbReference>